<comment type="catalytic activity">
    <reaction evidence="13">
        <text>L-threonyl-[protein] + ATP = O-phospho-L-threonyl-[protein] + ADP + H(+)</text>
        <dbReference type="Rhea" id="RHEA:46608"/>
        <dbReference type="Rhea" id="RHEA-COMP:11060"/>
        <dbReference type="Rhea" id="RHEA-COMP:11605"/>
        <dbReference type="ChEBI" id="CHEBI:15378"/>
        <dbReference type="ChEBI" id="CHEBI:30013"/>
        <dbReference type="ChEBI" id="CHEBI:30616"/>
        <dbReference type="ChEBI" id="CHEBI:61977"/>
        <dbReference type="ChEBI" id="CHEBI:456216"/>
        <dbReference type="EC" id="2.7.11.1"/>
    </reaction>
</comment>
<evidence type="ECO:0000256" key="13">
    <source>
        <dbReference type="ARBA" id="ARBA00047899"/>
    </source>
</evidence>
<accession>A0A2U1NTV3</accession>
<evidence type="ECO:0000256" key="14">
    <source>
        <dbReference type="ARBA" id="ARBA00048679"/>
    </source>
</evidence>
<keyword evidence="6" id="KW-0808">Transferase</keyword>
<dbReference type="SMART" id="SM00091">
    <property type="entry name" value="PAS"/>
    <property type="match status" value="1"/>
</dbReference>
<dbReference type="NCBIfam" id="TIGR00229">
    <property type="entry name" value="sensory_box"/>
    <property type="match status" value="1"/>
</dbReference>
<gene>
    <name evidence="18" type="ORF">CTI12_AA229350</name>
</gene>
<reference evidence="18 19" key="1">
    <citation type="journal article" date="2018" name="Mol. Plant">
        <title>The genome of Artemisia annua provides insight into the evolution of Asteraceae family and artemisinin biosynthesis.</title>
        <authorList>
            <person name="Shen Q."/>
            <person name="Zhang L."/>
            <person name="Liao Z."/>
            <person name="Wang S."/>
            <person name="Yan T."/>
            <person name="Shi P."/>
            <person name="Liu M."/>
            <person name="Fu X."/>
            <person name="Pan Q."/>
            <person name="Wang Y."/>
            <person name="Lv Z."/>
            <person name="Lu X."/>
            <person name="Zhang F."/>
            <person name="Jiang W."/>
            <person name="Ma Y."/>
            <person name="Chen M."/>
            <person name="Hao X."/>
            <person name="Li L."/>
            <person name="Tang Y."/>
            <person name="Lv G."/>
            <person name="Zhou Y."/>
            <person name="Sun X."/>
            <person name="Brodelius P.E."/>
            <person name="Rose J.K.C."/>
            <person name="Tang K."/>
        </authorList>
    </citation>
    <scope>NUCLEOTIDE SEQUENCE [LARGE SCALE GENOMIC DNA]</scope>
    <source>
        <strain evidence="19">cv. Huhao1</strain>
        <tissue evidence="18">Leaf</tissue>
    </source>
</reference>
<evidence type="ECO:0000259" key="17">
    <source>
        <dbReference type="PROSITE" id="PS50112"/>
    </source>
</evidence>
<evidence type="ECO:0000256" key="11">
    <source>
        <dbReference type="ARBA" id="ARBA00023136"/>
    </source>
</evidence>
<keyword evidence="5" id="KW-0716">Sensory transduction</keyword>
<dbReference type="PANTHER" id="PTHR44329:SF47">
    <property type="entry name" value="SERINE_THREONINE-PROTEIN KINASE ROCO5-RELATED"/>
    <property type="match status" value="1"/>
</dbReference>
<feature type="compositionally biased region" description="Basic and acidic residues" evidence="15">
    <location>
        <begin position="223"/>
        <end position="238"/>
    </location>
</feature>
<dbReference type="EMBL" id="PKPP01002204">
    <property type="protein sequence ID" value="PWA76910.1"/>
    <property type="molecule type" value="Genomic_DNA"/>
</dbReference>
<keyword evidence="19" id="KW-1185">Reference proteome</keyword>
<dbReference type="PROSITE" id="PS50011">
    <property type="entry name" value="PROTEIN_KINASE_DOM"/>
    <property type="match status" value="1"/>
</dbReference>
<evidence type="ECO:0000256" key="15">
    <source>
        <dbReference type="SAM" id="MobiDB-lite"/>
    </source>
</evidence>
<dbReference type="Pfam" id="PF08448">
    <property type="entry name" value="PAS_4"/>
    <property type="match status" value="1"/>
</dbReference>
<dbReference type="GO" id="GO:0016020">
    <property type="term" value="C:membrane"/>
    <property type="evidence" value="ECO:0007669"/>
    <property type="project" value="UniProtKB-SubCell"/>
</dbReference>
<proteinExistence type="predicted"/>
<dbReference type="Gene3D" id="3.30.450.20">
    <property type="entry name" value="PAS domain"/>
    <property type="match status" value="1"/>
</dbReference>
<sequence length="763" mass="85302">MGSIKNMNNVLNKITKLEESHAYLKEEISAKLVISGERKSSPRQRSRSIDEKMTEGECANILESMGQAVHMLDLDYRIIYWNQMAQNLYGYTVAEALGKTFDIITGPDHSELARRIIQQAAKGESWSGTFPVRNRDWEMFTVISTLSPSRDENETIIGLICVTTDARLYKGLSPRSSVAPRRLFSVKLGFDPQQPLQTAIASKISNMASKVKSKMKTGDTSMDFEHRQDASSSREHFTGKSTTDSSRTSANRPGLQKVLSSKAVAWVGKNEISWGWKGTLNERNSSDTKTSRFGWPWVHKIQKQELGPDTSFITSLKVESQLYEIASSSNTNEATVSWSSWTSSGGGSSSVSTESGLIHKLDIGIGNLDVKIFWDDLIIGEHIGQVFVLGRPMEIAVVPSLKTLPATNPTMNYSAVIHLPGSCGTVYHALWNGSDVAVKVFTKREYSDDVILSFRKEVSLMKRLRHPNILLFMGAVTSPQHLTIVTEFLPRPNSISPSLIFFGSGSLFQLLQQNTTKLDWRRRVHMAMHIARGMNYLHHCQPPIIHRDLKSSKLLVDKNLRVKVSDFGLSRIKHETYLTTRTAKGAPQWMAPEILRNEQADEKSDVYSYGVILWEITTGKIPWDNLNSMQVIGAVGFMNQRLEIPKDVNPQWASLIECCWSRVAASSPSSKKTTVQFQRKKRRLYLAETSKAASADEEMITVSAEKKQAIPVPTPSAEPSVVLDAEKITTPHGAPDDSLGLIQGFIKLKWKPNQSPKIKLKNY</sequence>
<dbReference type="Proteomes" id="UP000245207">
    <property type="component" value="Unassembled WGS sequence"/>
</dbReference>
<dbReference type="FunFam" id="1.10.510.10:FF:000476">
    <property type="entry name" value="PAS domain-containing protein tyrosine kinase family protein"/>
    <property type="match status" value="1"/>
</dbReference>
<evidence type="ECO:0000256" key="5">
    <source>
        <dbReference type="ARBA" id="ARBA00022606"/>
    </source>
</evidence>
<organism evidence="18 19">
    <name type="scientific">Artemisia annua</name>
    <name type="common">Sweet wormwood</name>
    <dbReference type="NCBI Taxonomy" id="35608"/>
    <lineage>
        <taxon>Eukaryota</taxon>
        <taxon>Viridiplantae</taxon>
        <taxon>Streptophyta</taxon>
        <taxon>Embryophyta</taxon>
        <taxon>Tracheophyta</taxon>
        <taxon>Spermatophyta</taxon>
        <taxon>Magnoliopsida</taxon>
        <taxon>eudicotyledons</taxon>
        <taxon>Gunneridae</taxon>
        <taxon>Pentapetalae</taxon>
        <taxon>asterids</taxon>
        <taxon>campanulids</taxon>
        <taxon>Asterales</taxon>
        <taxon>Asteraceae</taxon>
        <taxon>Asteroideae</taxon>
        <taxon>Anthemideae</taxon>
        <taxon>Artemisiinae</taxon>
        <taxon>Artemisia</taxon>
    </lineage>
</organism>
<evidence type="ECO:0000313" key="19">
    <source>
        <dbReference type="Proteomes" id="UP000245207"/>
    </source>
</evidence>
<dbReference type="FunFam" id="3.30.200.20:FF:000180">
    <property type="entry name" value="serine/threonine-protein kinase STY46-like"/>
    <property type="match status" value="1"/>
</dbReference>
<evidence type="ECO:0000256" key="8">
    <source>
        <dbReference type="ARBA" id="ARBA00022777"/>
    </source>
</evidence>
<keyword evidence="12" id="KW-0675">Receptor</keyword>
<dbReference type="GO" id="GO:0004674">
    <property type="term" value="F:protein serine/threonine kinase activity"/>
    <property type="evidence" value="ECO:0007669"/>
    <property type="project" value="UniProtKB-KW"/>
</dbReference>
<feature type="region of interest" description="Disordered" evidence="15">
    <location>
        <begin position="211"/>
        <end position="254"/>
    </location>
</feature>
<evidence type="ECO:0000256" key="6">
    <source>
        <dbReference type="ARBA" id="ARBA00022679"/>
    </source>
</evidence>
<evidence type="ECO:0000256" key="4">
    <source>
        <dbReference type="ARBA" id="ARBA00022543"/>
    </source>
</evidence>
<comment type="caution">
    <text evidence="18">The sequence shown here is derived from an EMBL/GenBank/DDBJ whole genome shotgun (WGS) entry which is preliminary data.</text>
</comment>
<keyword evidence="4" id="KW-0600">Photoreceptor protein</keyword>
<evidence type="ECO:0000256" key="12">
    <source>
        <dbReference type="ARBA" id="ARBA00023170"/>
    </source>
</evidence>
<keyword evidence="8 18" id="KW-0418">Kinase</keyword>
<keyword evidence="10" id="KW-0157">Chromophore</keyword>
<dbReference type="InterPro" id="IPR035965">
    <property type="entry name" value="PAS-like_dom_sf"/>
</dbReference>
<evidence type="ECO:0000256" key="7">
    <source>
        <dbReference type="ARBA" id="ARBA00022741"/>
    </source>
</evidence>
<evidence type="ECO:0000256" key="3">
    <source>
        <dbReference type="ARBA" id="ARBA00022527"/>
    </source>
</evidence>
<evidence type="ECO:0000256" key="10">
    <source>
        <dbReference type="ARBA" id="ARBA00022991"/>
    </source>
</evidence>
<comment type="catalytic activity">
    <reaction evidence="14">
        <text>L-seryl-[protein] + ATP = O-phospho-L-seryl-[protein] + ADP + H(+)</text>
        <dbReference type="Rhea" id="RHEA:17989"/>
        <dbReference type="Rhea" id="RHEA-COMP:9863"/>
        <dbReference type="Rhea" id="RHEA-COMP:11604"/>
        <dbReference type="ChEBI" id="CHEBI:15378"/>
        <dbReference type="ChEBI" id="CHEBI:29999"/>
        <dbReference type="ChEBI" id="CHEBI:30616"/>
        <dbReference type="ChEBI" id="CHEBI:83421"/>
        <dbReference type="ChEBI" id="CHEBI:456216"/>
        <dbReference type="EC" id="2.7.11.1"/>
    </reaction>
</comment>
<dbReference type="InterPro" id="IPR013656">
    <property type="entry name" value="PAS_4"/>
</dbReference>
<dbReference type="STRING" id="35608.A0A2U1NTV3"/>
<dbReference type="GO" id="GO:0005524">
    <property type="term" value="F:ATP binding"/>
    <property type="evidence" value="ECO:0007669"/>
    <property type="project" value="UniProtKB-KW"/>
</dbReference>
<feature type="domain" description="PAS" evidence="17">
    <location>
        <begin position="54"/>
        <end position="124"/>
    </location>
</feature>
<keyword evidence="7" id="KW-0547">Nucleotide-binding</keyword>
<dbReference type="SUPFAM" id="SSF55785">
    <property type="entry name" value="PYP-like sensor domain (PAS domain)"/>
    <property type="match status" value="1"/>
</dbReference>
<dbReference type="SUPFAM" id="SSF56112">
    <property type="entry name" value="Protein kinase-like (PK-like)"/>
    <property type="match status" value="1"/>
</dbReference>
<dbReference type="PANTHER" id="PTHR44329">
    <property type="entry name" value="SERINE/THREONINE-PROTEIN KINASE TNNI3K-RELATED"/>
    <property type="match status" value="1"/>
</dbReference>
<name>A0A2U1NTV3_ARTAN</name>
<dbReference type="Pfam" id="PF07714">
    <property type="entry name" value="PK_Tyr_Ser-Thr"/>
    <property type="match status" value="1"/>
</dbReference>
<evidence type="ECO:0000256" key="9">
    <source>
        <dbReference type="ARBA" id="ARBA00022840"/>
    </source>
</evidence>
<dbReference type="CDD" id="cd13999">
    <property type="entry name" value="STKc_MAP3K-like"/>
    <property type="match status" value="1"/>
</dbReference>
<dbReference type="CDD" id="cd00130">
    <property type="entry name" value="PAS"/>
    <property type="match status" value="1"/>
</dbReference>
<dbReference type="PROSITE" id="PS50112">
    <property type="entry name" value="PAS"/>
    <property type="match status" value="1"/>
</dbReference>
<dbReference type="InterPro" id="IPR000014">
    <property type="entry name" value="PAS"/>
</dbReference>
<dbReference type="InterPro" id="IPR000719">
    <property type="entry name" value="Prot_kinase_dom"/>
</dbReference>
<keyword evidence="11" id="KW-0472">Membrane</keyword>
<dbReference type="InterPro" id="IPR011009">
    <property type="entry name" value="Kinase-like_dom_sf"/>
</dbReference>
<evidence type="ECO:0000256" key="2">
    <source>
        <dbReference type="ARBA" id="ARBA00012513"/>
    </source>
</evidence>
<dbReference type="InterPro" id="IPR001245">
    <property type="entry name" value="Ser-Thr/Tyr_kinase_cat_dom"/>
</dbReference>
<dbReference type="AlphaFoldDB" id="A0A2U1NTV3"/>
<evidence type="ECO:0000259" key="16">
    <source>
        <dbReference type="PROSITE" id="PS50011"/>
    </source>
</evidence>
<evidence type="ECO:0000313" key="18">
    <source>
        <dbReference type="EMBL" id="PWA76910.1"/>
    </source>
</evidence>
<comment type="subcellular location">
    <subcellularLocation>
        <location evidence="1">Membrane</location>
    </subcellularLocation>
</comment>
<feature type="domain" description="Protein kinase" evidence="16">
    <location>
        <begin position="412"/>
        <end position="686"/>
    </location>
</feature>
<keyword evidence="9" id="KW-0067">ATP-binding</keyword>
<protein>
    <recommendedName>
        <fullName evidence="2">non-specific serine/threonine protein kinase</fullName>
        <ecNumber evidence="2">2.7.11.1</ecNumber>
    </recommendedName>
</protein>
<dbReference type="Gene3D" id="1.10.510.10">
    <property type="entry name" value="Transferase(Phosphotransferase) domain 1"/>
    <property type="match status" value="1"/>
</dbReference>
<feature type="compositionally biased region" description="Polar residues" evidence="15">
    <location>
        <begin position="239"/>
        <end position="251"/>
    </location>
</feature>
<dbReference type="EC" id="2.7.11.1" evidence="2"/>
<dbReference type="Gene3D" id="3.30.200.20">
    <property type="entry name" value="Phosphorylase Kinase, domain 1"/>
    <property type="match status" value="1"/>
</dbReference>
<dbReference type="InterPro" id="IPR051681">
    <property type="entry name" value="Ser/Thr_Kinases-Pseudokinases"/>
</dbReference>
<keyword evidence="3" id="KW-0723">Serine/threonine-protein kinase</keyword>
<dbReference type="OrthoDB" id="339325at2759"/>
<dbReference type="GO" id="GO:0009881">
    <property type="term" value="F:photoreceptor activity"/>
    <property type="evidence" value="ECO:0007669"/>
    <property type="project" value="UniProtKB-KW"/>
</dbReference>
<evidence type="ECO:0000256" key="1">
    <source>
        <dbReference type="ARBA" id="ARBA00004370"/>
    </source>
</evidence>